<gene>
    <name evidence="1" type="ORF">RM572_00335</name>
</gene>
<evidence type="ECO:0000313" key="1">
    <source>
        <dbReference type="EMBL" id="MDT0377223.1"/>
    </source>
</evidence>
<reference evidence="2" key="1">
    <citation type="submission" date="2023-07" db="EMBL/GenBank/DDBJ databases">
        <title>30 novel species of actinomycetes from the DSMZ collection.</title>
        <authorList>
            <person name="Nouioui I."/>
        </authorList>
    </citation>
    <scope>NUCLEOTIDE SEQUENCE [LARGE SCALE GENOMIC DNA]</scope>
    <source>
        <strain evidence="2">DSM 42041</strain>
    </source>
</reference>
<protein>
    <submittedName>
        <fullName evidence="1">Uncharacterized protein</fullName>
    </submittedName>
</protein>
<evidence type="ECO:0000313" key="2">
    <source>
        <dbReference type="Proteomes" id="UP001183414"/>
    </source>
</evidence>
<comment type="caution">
    <text evidence="1">The sequence shown here is derived from an EMBL/GenBank/DDBJ whole genome shotgun (WGS) entry which is preliminary data.</text>
</comment>
<name>A0ABU2NNJ7_9ACTN</name>
<dbReference type="EMBL" id="JAVREQ010000001">
    <property type="protein sequence ID" value="MDT0377223.1"/>
    <property type="molecule type" value="Genomic_DNA"/>
</dbReference>
<organism evidence="1 2">
    <name type="scientific">Streptomyces hazeniae</name>
    <dbReference type="NCBI Taxonomy" id="3075538"/>
    <lineage>
        <taxon>Bacteria</taxon>
        <taxon>Bacillati</taxon>
        <taxon>Actinomycetota</taxon>
        <taxon>Actinomycetes</taxon>
        <taxon>Kitasatosporales</taxon>
        <taxon>Streptomycetaceae</taxon>
        <taxon>Streptomyces</taxon>
    </lineage>
</organism>
<dbReference type="Proteomes" id="UP001183414">
    <property type="component" value="Unassembled WGS sequence"/>
</dbReference>
<dbReference type="RefSeq" id="WP_311671228.1">
    <property type="nucleotide sequence ID" value="NZ_JAVREQ010000001.1"/>
</dbReference>
<proteinExistence type="predicted"/>
<keyword evidence="2" id="KW-1185">Reference proteome</keyword>
<sequence>MAWPETKLDLLVEMYLAGAWTDVTADVYGDDRGGITITRGRSSEAGSLEPARCSLEINNADGTYSPRNPRSPYYGTFGRNTPLRVWARGTETYLWVPFENNGGERARTASSASLDITTDLDVRIELALDRIPTLSSTYAAQSNEVVARYNATGTPGNRSWRLLLDNLGQPTLTWSTDGDDFPELGADQPVPYVSGERFALRATLDVDNGASGHTATFYTASSLDGPWEQLGEAQVGSGTTSIHAPGDASLEVGDINTIAFSPGWGRYYGMELYDGIDGTLLASPDFTAQAHGTTAFNDAQSNPWQVVNGAEITHFYRRFAGEVAEFPTRWVTGGFDVWTELEAAGVLRRLSQGAAPLKSTLRRRIPSASPAPLAYWPMEEGEEATRAFSPIDGVLPMETRDLTFGADSTMPASAPLPTLGDNARIRGYVPGATAGGWHVEMVYKLDALPASTSTVLQVTVAGSQITTVRMRVDTSQTTLELLDSEDTVLGSVGFADPDSLEDFVGTWNRLQLFTSVNGSDTYVSAAWRDVGNDNFWFIRTTVANTDPGAITSINTTFPDDLQGMGIGHISAFDVGGTFGASLSFPAVDIYADADDGFADETAFARVRRLAAEEDLPLIATGAASGSQAMGPQRIASVLDNVTDCEEVDGGLLIEQRETIGLAYIGRDMFYNPVAGLELDYTATGEVMPPLEPTDDDRLLRNDRTVQRDGGSSARAVLEEGRLSVQPPPDGAGVYDDSVTLNLNTDAQAEHIAHWRLHLGTVDEARYPIVTVNLRTAPHLIPSVLSLDVGSTITIANPPAWLPPGLIRLRVEGWTERLNAFEWTIQFVCSPGTPWVVGQVALEDGTDGTDKPNRLDTDESQLATAATAEGTSLLVHTVQEAAADHAVWVTTAGPGTLYPTEVPFDVELGGETVRVTAVQPGVWDSFTRTETAAWGTSASGAAWALSGGTATDFDVTGTAGTIQLAADQATLRFAEIDTALGDCEQLTSVSVDTLPAAGEFLPGLFARGTDASGSTEIYWLNLALDAAGAVHIEVRKTVTVVGTRQSTGHSYSAGTVLWLRMRVVGHRVLGRVWPDGNNEPDSWDVDQTIVDTVDTGTFGIAVASTDGTSTTPTFSFDDYELVTPQEFTVTRSVNGISKAHASGTDVRLAQPMIIAL</sequence>
<accession>A0ABU2NNJ7</accession>